<organism evidence="2 3">
    <name type="scientific">Granulicella cerasi</name>
    <dbReference type="NCBI Taxonomy" id="741063"/>
    <lineage>
        <taxon>Bacteria</taxon>
        <taxon>Pseudomonadati</taxon>
        <taxon>Acidobacteriota</taxon>
        <taxon>Terriglobia</taxon>
        <taxon>Terriglobales</taxon>
        <taxon>Acidobacteriaceae</taxon>
        <taxon>Granulicella</taxon>
    </lineage>
</organism>
<gene>
    <name evidence="2" type="ORF">ACFQBQ_17890</name>
</gene>
<dbReference type="Proteomes" id="UP001596391">
    <property type="component" value="Unassembled WGS sequence"/>
</dbReference>
<dbReference type="InterPro" id="IPR024775">
    <property type="entry name" value="DinB-like"/>
</dbReference>
<evidence type="ECO:0000259" key="1">
    <source>
        <dbReference type="Pfam" id="PF12867"/>
    </source>
</evidence>
<dbReference type="Pfam" id="PF12867">
    <property type="entry name" value="DinB_2"/>
    <property type="match status" value="1"/>
</dbReference>
<accession>A0ABW1ZD65</accession>
<protein>
    <submittedName>
        <fullName evidence="2">DinB family protein</fullName>
    </submittedName>
</protein>
<dbReference type="InterPro" id="IPR034660">
    <property type="entry name" value="DinB/YfiT-like"/>
</dbReference>
<keyword evidence="3" id="KW-1185">Reference proteome</keyword>
<dbReference type="RefSeq" id="WP_263370695.1">
    <property type="nucleotide sequence ID" value="NZ_JAGSYD010000002.1"/>
</dbReference>
<dbReference type="Gene3D" id="1.20.120.450">
    <property type="entry name" value="dinb family like domain"/>
    <property type="match status" value="1"/>
</dbReference>
<reference evidence="3" key="1">
    <citation type="journal article" date="2019" name="Int. J. Syst. Evol. Microbiol.">
        <title>The Global Catalogue of Microorganisms (GCM) 10K type strain sequencing project: providing services to taxonomists for standard genome sequencing and annotation.</title>
        <authorList>
            <consortium name="The Broad Institute Genomics Platform"/>
            <consortium name="The Broad Institute Genome Sequencing Center for Infectious Disease"/>
            <person name="Wu L."/>
            <person name="Ma J."/>
        </authorList>
    </citation>
    <scope>NUCLEOTIDE SEQUENCE [LARGE SCALE GENOMIC DNA]</scope>
    <source>
        <strain evidence="3">CGMCC 1.16026</strain>
    </source>
</reference>
<dbReference type="EMBL" id="JBHSWI010000001">
    <property type="protein sequence ID" value="MFC6647410.1"/>
    <property type="molecule type" value="Genomic_DNA"/>
</dbReference>
<comment type="caution">
    <text evidence="2">The sequence shown here is derived from an EMBL/GenBank/DDBJ whole genome shotgun (WGS) entry which is preliminary data.</text>
</comment>
<name>A0ABW1ZD65_9BACT</name>
<sequence length="171" mass="19764">MSQPTAWFERKFAFPLSIEVYPSVVERLSSAADRLAEEVSSVGTSLMKKPQGRWSIKEHVGHLGDIEPLWLARVEDYVQGRQQLTPTDLQNKQTDEANHNASEITDLLERFRARRMLLLHRLETLHPRQITAMVEHPRMKLPMGIVDHLYFVAEHEDHHLAVIRAMRASPK</sequence>
<feature type="domain" description="DinB-like" evidence="1">
    <location>
        <begin position="31"/>
        <end position="163"/>
    </location>
</feature>
<evidence type="ECO:0000313" key="3">
    <source>
        <dbReference type="Proteomes" id="UP001596391"/>
    </source>
</evidence>
<dbReference type="SUPFAM" id="SSF109854">
    <property type="entry name" value="DinB/YfiT-like putative metalloenzymes"/>
    <property type="match status" value="1"/>
</dbReference>
<proteinExistence type="predicted"/>
<evidence type="ECO:0000313" key="2">
    <source>
        <dbReference type="EMBL" id="MFC6647410.1"/>
    </source>
</evidence>